<dbReference type="FunCoup" id="F0ZVJ7">
    <property type="interactions" value="7"/>
</dbReference>
<dbReference type="Gene3D" id="3.40.1110.10">
    <property type="entry name" value="Calcium-transporting ATPase, cytoplasmic domain N"/>
    <property type="match status" value="1"/>
</dbReference>
<dbReference type="Pfam" id="PF13246">
    <property type="entry name" value="Cation_ATPase"/>
    <property type="match status" value="1"/>
</dbReference>
<dbReference type="Proteomes" id="UP000001064">
    <property type="component" value="Unassembled WGS sequence"/>
</dbReference>
<feature type="transmembrane region" description="Helical" evidence="16">
    <location>
        <begin position="887"/>
        <end position="904"/>
    </location>
</feature>
<sequence>MVSFESLINKIKKKKKLLPKKINIGNHNNNQQQCEIKKKFILILSWIPQITPVTPGPSSINLAIVLLINAVKEAYEDFRRYQSDKKINNQICKVIENNVIIEKFWKDLGEGDIVLIEDGQQFPTDLIILASSGESSPGHCYIETSNLDGETNLKYKQALLETNSILVESNSIATNNTSLESFQFFKDNESIIECEAPSVNLNKFDGTIQLKNGDISTKYPLTIDQLLVRGTTLMSTKYIYGCVIYVGHETKYMMNTMKTSSKRSKLELTMERILIYLLGFQLLLCLFSTLMGMKGDIQYGDSAWYLQIEHNIGFATFQRYFTFLILFSTIIPISLYVTMEIIRFLQVIFINKDRKMCHRENGVKTFACARTSNLNEELGMVEYIFSDKTGTLTRNEMEFKVCCINGKQYGSLPISSEDILENENLGNSISNDQQTPNNINNNIFNNTQTDLPLAICNTVVPEHSDTSSSSDKIKYSSSSPDETALVEAASNLGFKLYNRTSNSITIKTPPSECYPNQESPFKTFSILNVIEFTSNRKKMSIIVKDNTTNEIILYSKGADSSILPLVKDANNSSSNNLVGEVDTIMSSTISDNIMEKTKESLRVFSVNGLRTLCISKRILTTEEYGKWNAEYKEASLSMEDRDVKMEEASKLIECQLSLMGVTAIEDRLQKNVNNTISTLLKAGIKIWMLTGDKQETAINIGVSCSLLSDLELLILNESSIESEKKFNSEKQFGLVIDGNTLAYILLSKECEDLFYKLVNLCKSCVCCRVTPFQKSEVVRIVKDRTNSITLAIGDGANDVSMIQKAHLGIGISGKEGRQAVLASDFSIAQFRFLSRLLLVHGRYNYKRLCVVICYFFFKNLLSCLLQFWFSTSNLFSGTTYYDSLNTMLFNLVFTSLPIIVLGVFERDLCSKYLLKHPQLYQETQRGKCFNHKVFWSWIVLSIYCSAVIYFFSSYIYNESATDWSGKVGGLRNVSAFAFTCLVFIVNLRLAMIIQHWNYLNFISIGLSLFAFFLVECIYSLVYSFLGYRGEFYHVFLKVVEQPIFYTSLVLVILVCLVPPFTIKYIQRNYLPEPLDIIQEISK</sequence>
<dbReference type="InterPro" id="IPR023299">
    <property type="entry name" value="ATPase_P-typ_cyto_dom_N"/>
</dbReference>
<dbReference type="InterPro" id="IPR036412">
    <property type="entry name" value="HAD-like_sf"/>
</dbReference>
<evidence type="ECO:0000256" key="4">
    <source>
        <dbReference type="ARBA" id="ARBA00022692"/>
    </source>
</evidence>
<dbReference type="GO" id="GO:0016887">
    <property type="term" value="F:ATP hydrolysis activity"/>
    <property type="evidence" value="ECO:0007669"/>
    <property type="project" value="InterPro"/>
</dbReference>
<dbReference type="PROSITE" id="PS00154">
    <property type="entry name" value="ATPASE_E1_E2"/>
    <property type="match status" value="1"/>
</dbReference>
<evidence type="ECO:0000259" key="17">
    <source>
        <dbReference type="Pfam" id="PF16212"/>
    </source>
</evidence>
<comment type="subcellular location">
    <subcellularLocation>
        <location evidence="1">Endomembrane system</location>
        <topology evidence="1">Multi-pass membrane protein</topology>
    </subcellularLocation>
    <subcellularLocation>
        <location evidence="16">Membrane</location>
        <topology evidence="16">Multi-pass membrane protein</topology>
    </subcellularLocation>
</comment>
<keyword evidence="5 15" id="KW-0479">Metal-binding</keyword>
<evidence type="ECO:0000256" key="10">
    <source>
        <dbReference type="ARBA" id="ARBA00022989"/>
    </source>
</evidence>
<evidence type="ECO:0000256" key="5">
    <source>
        <dbReference type="ARBA" id="ARBA00022723"/>
    </source>
</evidence>
<feature type="binding site" evidence="14">
    <location>
        <position position="691"/>
    </location>
    <ligand>
        <name>ATP</name>
        <dbReference type="ChEBI" id="CHEBI:30616"/>
    </ligand>
</feature>
<dbReference type="InterPro" id="IPR008250">
    <property type="entry name" value="ATPase_P-typ_transduc_dom_A_sf"/>
</dbReference>
<keyword evidence="3" id="KW-0813">Transport</keyword>
<feature type="non-terminal residue" evidence="18">
    <location>
        <position position="1"/>
    </location>
</feature>
<evidence type="ECO:0000256" key="3">
    <source>
        <dbReference type="ARBA" id="ARBA00022448"/>
    </source>
</evidence>
<feature type="binding site" evidence="14">
    <location>
        <position position="768"/>
    </location>
    <ligand>
        <name>ATP</name>
        <dbReference type="ChEBI" id="CHEBI:30616"/>
    </ligand>
</feature>
<dbReference type="Pfam" id="PF16212">
    <property type="entry name" value="PhoLip_ATPase_C"/>
    <property type="match status" value="1"/>
</dbReference>
<feature type="binding site" evidence="14">
    <location>
        <position position="692"/>
    </location>
    <ligand>
        <name>ATP</name>
        <dbReference type="ChEBI" id="CHEBI:30616"/>
    </ligand>
</feature>
<dbReference type="InterPro" id="IPR023298">
    <property type="entry name" value="ATPase_P-typ_TM_dom_sf"/>
</dbReference>
<dbReference type="Gene3D" id="2.70.150.10">
    <property type="entry name" value="Calcium-transporting ATPase, cytoplasmic transduction domain A"/>
    <property type="match status" value="1"/>
</dbReference>
<feature type="binding site" evidence="15">
    <location>
        <position position="794"/>
    </location>
    <ligand>
        <name>Mg(2+)</name>
        <dbReference type="ChEBI" id="CHEBI:18420"/>
    </ligand>
</feature>
<feature type="binding site" evidence="14">
    <location>
        <position position="774"/>
    </location>
    <ligand>
        <name>ATP</name>
        <dbReference type="ChEBI" id="CHEBI:30616"/>
    </ligand>
</feature>
<evidence type="ECO:0000256" key="16">
    <source>
        <dbReference type="RuleBase" id="RU362033"/>
    </source>
</evidence>
<feature type="binding site" evidence="14">
    <location>
        <position position="482"/>
    </location>
    <ligand>
        <name>ATP</name>
        <dbReference type="ChEBI" id="CHEBI:30616"/>
    </ligand>
</feature>
<dbReference type="InterPro" id="IPR018303">
    <property type="entry name" value="ATPase_P-typ_P_site"/>
</dbReference>
<evidence type="ECO:0000256" key="2">
    <source>
        <dbReference type="ARBA" id="ARBA00008109"/>
    </source>
</evidence>
<dbReference type="PRINTS" id="PR00119">
    <property type="entry name" value="CATATPASE"/>
</dbReference>
<keyword evidence="4 16" id="KW-0812">Transmembrane</keyword>
<dbReference type="KEGG" id="dpp:DICPUDRAFT_49817"/>
<evidence type="ECO:0000256" key="6">
    <source>
        <dbReference type="ARBA" id="ARBA00022741"/>
    </source>
</evidence>
<evidence type="ECO:0000256" key="7">
    <source>
        <dbReference type="ARBA" id="ARBA00022840"/>
    </source>
</evidence>
<dbReference type="InterPro" id="IPR006539">
    <property type="entry name" value="P-type_ATPase_IV"/>
</dbReference>
<dbReference type="GO" id="GO:0005886">
    <property type="term" value="C:plasma membrane"/>
    <property type="evidence" value="ECO:0000318"/>
    <property type="project" value="GO_Central"/>
</dbReference>
<evidence type="ECO:0000256" key="1">
    <source>
        <dbReference type="ARBA" id="ARBA00004127"/>
    </source>
</evidence>
<feature type="active site" description="4-aspartylphosphate intermediate" evidence="13">
    <location>
        <position position="387"/>
    </location>
</feature>
<feature type="binding site" evidence="14">
    <location>
        <position position="388"/>
    </location>
    <ligand>
        <name>ATP</name>
        <dbReference type="ChEBI" id="CHEBI:30616"/>
    </ligand>
</feature>
<evidence type="ECO:0000313" key="18">
    <source>
        <dbReference type="EMBL" id="EGC32029.1"/>
    </source>
</evidence>
<organism evidence="18 19">
    <name type="scientific">Dictyostelium purpureum</name>
    <name type="common">Slime mold</name>
    <dbReference type="NCBI Taxonomy" id="5786"/>
    <lineage>
        <taxon>Eukaryota</taxon>
        <taxon>Amoebozoa</taxon>
        <taxon>Evosea</taxon>
        <taxon>Eumycetozoa</taxon>
        <taxon>Dictyostelia</taxon>
        <taxon>Dictyosteliales</taxon>
        <taxon>Dictyosteliaceae</taxon>
        <taxon>Dictyostelium</taxon>
    </lineage>
</organism>
<dbReference type="PANTHER" id="PTHR24092:SF180">
    <property type="entry name" value="PHOSPHOLIPID-TRANSPORTING ATPASE DNF1-RELATED"/>
    <property type="match status" value="1"/>
</dbReference>
<dbReference type="SFLD" id="SFLDG00002">
    <property type="entry name" value="C1.7:_P-type_atpase_like"/>
    <property type="match status" value="1"/>
</dbReference>
<dbReference type="GO" id="GO:0000287">
    <property type="term" value="F:magnesium ion binding"/>
    <property type="evidence" value="ECO:0007669"/>
    <property type="project" value="UniProtKB-UniRule"/>
</dbReference>
<dbReference type="RefSeq" id="XP_003291447.1">
    <property type="nucleotide sequence ID" value="XM_003291399.1"/>
</dbReference>
<feature type="binding site" evidence="14">
    <location>
        <position position="389"/>
    </location>
    <ligand>
        <name>ATP</name>
        <dbReference type="ChEBI" id="CHEBI:30616"/>
    </ligand>
</feature>
<keyword evidence="19" id="KW-1185">Reference proteome</keyword>
<evidence type="ECO:0000256" key="12">
    <source>
        <dbReference type="ARBA" id="ARBA00034036"/>
    </source>
</evidence>
<keyword evidence="10 16" id="KW-1133">Transmembrane helix</keyword>
<feature type="binding site" evidence="14">
    <location>
        <position position="798"/>
    </location>
    <ligand>
        <name>ATP</name>
        <dbReference type="ChEBI" id="CHEBI:30616"/>
    </ligand>
</feature>
<dbReference type="SUPFAM" id="SSF81665">
    <property type="entry name" value="Calcium ATPase, transmembrane domain M"/>
    <property type="match status" value="1"/>
</dbReference>
<dbReference type="InterPro" id="IPR044492">
    <property type="entry name" value="P_typ_ATPase_HD_dom"/>
</dbReference>
<dbReference type="NCBIfam" id="TIGR01494">
    <property type="entry name" value="ATPase_P-type"/>
    <property type="match status" value="1"/>
</dbReference>
<dbReference type="GO" id="GO:0140326">
    <property type="term" value="F:ATPase-coupled intramembrane lipid transporter activity"/>
    <property type="evidence" value="ECO:0000318"/>
    <property type="project" value="GO_Central"/>
</dbReference>
<dbReference type="EC" id="7.6.2.1" evidence="16"/>
<feature type="binding site" evidence="15">
    <location>
        <position position="798"/>
    </location>
    <ligand>
        <name>Mg(2+)</name>
        <dbReference type="ChEBI" id="CHEBI:18420"/>
    </ligand>
</feature>
<feature type="transmembrane region" description="Helical" evidence="16">
    <location>
        <begin position="1042"/>
        <end position="1062"/>
    </location>
</feature>
<evidence type="ECO:0000256" key="9">
    <source>
        <dbReference type="ARBA" id="ARBA00022967"/>
    </source>
</evidence>
<dbReference type="FunFam" id="3.40.50.1000:FF:000152">
    <property type="entry name" value="Phospholipid-transporting ATPase"/>
    <property type="match status" value="1"/>
</dbReference>
<evidence type="ECO:0000313" key="19">
    <source>
        <dbReference type="Proteomes" id="UP000001064"/>
    </source>
</evidence>
<dbReference type="VEuPathDB" id="AmoebaDB:DICPUDRAFT_49817"/>
<evidence type="ECO:0000256" key="15">
    <source>
        <dbReference type="PIRSR" id="PIRSR606539-3"/>
    </source>
</evidence>
<evidence type="ECO:0000256" key="11">
    <source>
        <dbReference type="ARBA" id="ARBA00023136"/>
    </source>
</evidence>
<dbReference type="FunFam" id="3.40.50.1000:FF:000001">
    <property type="entry name" value="Phospholipid-transporting ATPase IC"/>
    <property type="match status" value="1"/>
</dbReference>
<dbReference type="SUPFAM" id="SSF56784">
    <property type="entry name" value="HAD-like"/>
    <property type="match status" value="1"/>
</dbReference>
<dbReference type="GO" id="GO:0045332">
    <property type="term" value="P:phospholipid translocation"/>
    <property type="evidence" value="ECO:0000318"/>
    <property type="project" value="GO_Central"/>
</dbReference>
<gene>
    <name evidence="18" type="ORF">DICPUDRAFT_49817</name>
</gene>
<dbReference type="FunFam" id="3.40.1110.10:FF:000059">
    <property type="entry name" value="Phospholipid-transporting ATPase"/>
    <property type="match status" value="1"/>
</dbReference>
<feature type="binding site" evidence="15">
    <location>
        <position position="389"/>
    </location>
    <ligand>
        <name>Mg(2+)</name>
        <dbReference type="ChEBI" id="CHEBI:18420"/>
    </ligand>
</feature>
<keyword evidence="8 15" id="KW-0460">Magnesium</keyword>
<feature type="binding site" evidence="14">
    <location>
        <position position="387"/>
    </location>
    <ligand>
        <name>ATP</name>
        <dbReference type="ChEBI" id="CHEBI:30616"/>
    </ligand>
</feature>
<comment type="catalytic activity">
    <reaction evidence="12 16">
        <text>ATP + H2O + phospholipidSide 1 = ADP + phosphate + phospholipidSide 2.</text>
        <dbReference type="EC" id="7.6.2.1"/>
    </reaction>
</comment>
<dbReference type="InterPro" id="IPR023214">
    <property type="entry name" value="HAD_sf"/>
</dbReference>
<feature type="binding site" evidence="14">
    <location>
        <position position="532"/>
    </location>
    <ligand>
        <name>ATP</name>
        <dbReference type="ChEBI" id="CHEBI:30616"/>
    </ligand>
</feature>
<comment type="similarity">
    <text evidence="2 16">Belongs to the cation transport ATPase (P-type) (TC 3.A.3) family. Type IV subfamily.</text>
</comment>
<dbReference type="NCBIfam" id="TIGR01652">
    <property type="entry name" value="ATPase-Plipid"/>
    <property type="match status" value="1"/>
</dbReference>
<feature type="binding site" evidence="14">
    <location>
        <position position="797"/>
    </location>
    <ligand>
        <name>ATP</name>
        <dbReference type="ChEBI" id="CHEBI:30616"/>
    </ligand>
</feature>
<feature type="transmembrane region" description="Helical" evidence="16">
    <location>
        <begin position="934"/>
        <end position="956"/>
    </location>
</feature>
<evidence type="ECO:0000256" key="8">
    <source>
        <dbReference type="ARBA" id="ARBA00022842"/>
    </source>
</evidence>
<feature type="binding site" evidence="15">
    <location>
        <position position="387"/>
    </location>
    <ligand>
        <name>Mg(2+)</name>
        <dbReference type="ChEBI" id="CHEBI:18420"/>
    </ligand>
</feature>
<dbReference type="STRING" id="5786.F0ZVJ7"/>
<feature type="binding site" evidence="14">
    <location>
        <position position="690"/>
    </location>
    <ligand>
        <name>ATP</name>
        <dbReference type="ChEBI" id="CHEBI:30616"/>
    </ligand>
</feature>
<dbReference type="PANTHER" id="PTHR24092">
    <property type="entry name" value="PROBABLE PHOSPHOLIPID-TRANSPORTING ATPASE"/>
    <property type="match status" value="1"/>
</dbReference>
<dbReference type="InterPro" id="IPR001757">
    <property type="entry name" value="P_typ_ATPase"/>
</dbReference>
<dbReference type="SFLD" id="SFLDF00027">
    <property type="entry name" value="p-type_atpase"/>
    <property type="match status" value="1"/>
</dbReference>
<dbReference type="InterPro" id="IPR032630">
    <property type="entry name" value="P_typ_ATPase_c"/>
</dbReference>
<comment type="cofactor">
    <cofactor evidence="15">
        <name>Mg(2+)</name>
        <dbReference type="ChEBI" id="CHEBI:18420"/>
    </cofactor>
</comment>
<dbReference type="InParanoid" id="F0ZVJ7"/>
<dbReference type="SUPFAM" id="SSF81653">
    <property type="entry name" value="Calcium ATPase, transduction domain A"/>
    <property type="match status" value="1"/>
</dbReference>
<dbReference type="GeneID" id="10507621"/>
<dbReference type="OrthoDB" id="377733at2759"/>
<keyword evidence="6 14" id="KW-0547">Nucleotide-binding</keyword>
<keyword evidence="11 16" id="KW-0472">Membrane</keyword>
<feature type="transmembrane region" description="Helical" evidence="16">
    <location>
        <begin position="968"/>
        <end position="987"/>
    </location>
</feature>
<feature type="domain" description="P-type ATPase C-terminal" evidence="17">
    <location>
        <begin position="820"/>
        <end position="1071"/>
    </location>
</feature>
<proteinExistence type="inferred from homology"/>
<dbReference type="SUPFAM" id="SSF81660">
    <property type="entry name" value="Metal cation-transporting ATPase, ATP-binding domain N"/>
    <property type="match status" value="1"/>
</dbReference>
<keyword evidence="9 16" id="KW-1278">Translocase</keyword>
<evidence type="ECO:0000256" key="13">
    <source>
        <dbReference type="PIRSR" id="PIRSR606539-1"/>
    </source>
</evidence>
<feature type="binding site" evidence="14">
    <location>
        <position position="610"/>
    </location>
    <ligand>
        <name>ATP</name>
        <dbReference type="ChEBI" id="CHEBI:30616"/>
    </ligand>
</feature>
<dbReference type="EMBL" id="GL871216">
    <property type="protein sequence ID" value="EGC32029.1"/>
    <property type="molecule type" value="Genomic_DNA"/>
</dbReference>
<dbReference type="SFLD" id="SFLDS00003">
    <property type="entry name" value="Haloacid_Dehalogenase"/>
    <property type="match status" value="1"/>
</dbReference>
<keyword evidence="7 14" id="KW-0067">ATP-binding</keyword>
<dbReference type="OMA" id="AFAMNKQ"/>
<reference evidence="19" key="1">
    <citation type="journal article" date="2011" name="Genome Biol.">
        <title>Comparative genomics of the social amoebae Dictyostelium discoideum and Dictyostelium purpureum.</title>
        <authorList>
            <consortium name="US DOE Joint Genome Institute (JGI-PGF)"/>
            <person name="Sucgang R."/>
            <person name="Kuo A."/>
            <person name="Tian X."/>
            <person name="Salerno W."/>
            <person name="Parikh A."/>
            <person name="Feasley C.L."/>
            <person name="Dalin E."/>
            <person name="Tu H."/>
            <person name="Huang E."/>
            <person name="Barry K."/>
            <person name="Lindquist E."/>
            <person name="Shapiro H."/>
            <person name="Bruce D."/>
            <person name="Schmutz J."/>
            <person name="Salamov A."/>
            <person name="Fey P."/>
            <person name="Gaudet P."/>
            <person name="Anjard C."/>
            <person name="Babu M.M."/>
            <person name="Basu S."/>
            <person name="Bushmanova Y."/>
            <person name="van der Wel H."/>
            <person name="Katoh-Kurasawa M."/>
            <person name="Dinh C."/>
            <person name="Coutinho P.M."/>
            <person name="Saito T."/>
            <person name="Elias M."/>
            <person name="Schaap P."/>
            <person name="Kay R.R."/>
            <person name="Henrissat B."/>
            <person name="Eichinger L."/>
            <person name="Rivero F."/>
            <person name="Putnam N.H."/>
            <person name="West C.M."/>
            <person name="Loomis W.F."/>
            <person name="Chisholm R.L."/>
            <person name="Shaulsky G."/>
            <person name="Strassmann J.E."/>
            <person name="Queller D.C."/>
            <person name="Kuspa A."/>
            <person name="Grigoriev I.V."/>
        </authorList>
    </citation>
    <scope>NUCLEOTIDE SEQUENCE [LARGE SCALE GENOMIC DNA]</scope>
    <source>
        <strain evidence="19">QSDP1</strain>
    </source>
</reference>
<protein>
    <recommendedName>
        <fullName evidence="16">Phospholipid-transporting ATPase</fullName>
        <ecNumber evidence="16">7.6.2.1</ecNumber>
    </recommendedName>
</protein>
<feature type="transmembrane region" description="Helical" evidence="16">
    <location>
        <begin position="320"/>
        <end position="345"/>
    </location>
</feature>
<name>F0ZVJ7_DICPU</name>
<feature type="binding site" evidence="14">
    <location>
        <position position="556"/>
    </location>
    <ligand>
        <name>ATP</name>
        <dbReference type="ChEBI" id="CHEBI:30616"/>
    </ligand>
</feature>
<evidence type="ECO:0000256" key="14">
    <source>
        <dbReference type="PIRSR" id="PIRSR606539-2"/>
    </source>
</evidence>
<dbReference type="GO" id="GO:0005524">
    <property type="term" value="F:ATP binding"/>
    <property type="evidence" value="ECO:0007669"/>
    <property type="project" value="UniProtKB-UniRule"/>
</dbReference>
<feature type="transmembrane region" description="Helical" evidence="16">
    <location>
        <begin position="848"/>
        <end position="867"/>
    </location>
</feature>
<dbReference type="AlphaFoldDB" id="F0ZVJ7"/>
<feature type="transmembrane region" description="Helical" evidence="16">
    <location>
        <begin position="273"/>
        <end position="293"/>
    </location>
</feature>
<dbReference type="Gene3D" id="3.40.50.1000">
    <property type="entry name" value="HAD superfamily/HAD-like"/>
    <property type="match status" value="1"/>
</dbReference>
<accession>F0ZVJ7</accession>
<feature type="transmembrane region" description="Helical" evidence="16">
    <location>
        <begin position="999"/>
        <end position="1022"/>
    </location>
</feature>
<dbReference type="eggNOG" id="KOG0206">
    <property type="taxonomic scope" value="Eukaryota"/>
</dbReference>
<dbReference type="GO" id="GO:0012505">
    <property type="term" value="C:endomembrane system"/>
    <property type="evidence" value="ECO:0007669"/>
    <property type="project" value="UniProtKB-SubCell"/>
</dbReference>